<evidence type="ECO:0000313" key="2">
    <source>
        <dbReference type="EMBL" id="KAG5184624.1"/>
    </source>
</evidence>
<comment type="caution">
    <text evidence="2">The sequence shown here is derived from an EMBL/GenBank/DDBJ whole genome shotgun (WGS) entry which is preliminary data.</text>
</comment>
<dbReference type="Proteomes" id="UP000664859">
    <property type="component" value="Unassembled WGS sequence"/>
</dbReference>
<dbReference type="AlphaFoldDB" id="A0A835Z797"/>
<dbReference type="SUPFAM" id="SSF53474">
    <property type="entry name" value="alpha/beta-Hydrolases"/>
    <property type="match status" value="1"/>
</dbReference>
<proteinExistence type="predicted"/>
<evidence type="ECO:0000256" key="1">
    <source>
        <dbReference type="SAM" id="SignalP"/>
    </source>
</evidence>
<feature type="signal peptide" evidence="1">
    <location>
        <begin position="1"/>
        <end position="25"/>
    </location>
</feature>
<dbReference type="OrthoDB" id="348976at2759"/>
<dbReference type="PANTHER" id="PTHR47909">
    <property type="entry name" value="ALPHA/BETA-HYDROLASES SUPERFAMILY PROTEIN"/>
    <property type="match status" value="1"/>
</dbReference>
<dbReference type="InterPro" id="IPR029058">
    <property type="entry name" value="AB_hydrolase_fold"/>
</dbReference>
<dbReference type="EMBL" id="JAFCMP010000157">
    <property type="protein sequence ID" value="KAG5184624.1"/>
    <property type="molecule type" value="Genomic_DNA"/>
</dbReference>
<accession>A0A835Z797</accession>
<name>A0A835Z797_9STRA</name>
<sequence length="303" mass="32137">MAFKRQLVVVAVACVAGWLAHGVAAAAANAPPPQAWVPLRATGAGAFESDGYMNRDLINGKPVKCPPFVILPGFSNADMDYFNPFNQGYETSLVAGLARRGVTSYVLPLERKEWFNVVRGFREAAFWRGAAPPECAYGWYLEKVRATVALAREETGAPKVALCGHSAGGWLARAALGDGTWSTERDASGQAAAIVRSEDVVCGVVTLGAPHFPGAFLKDRGVQYVTVAGAAIRGAKDAPRADPARRAYNSYQLVCGEGETDGDGCVPVVSAHLEGALQITLDGVKHTVDTPNTWYGTDENIGR</sequence>
<organism evidence="2 3">
    <name type="scientific">Tribonema minus</name>
    <dbReference type="NCBI Taxonomy" id="303371"/>
    <lineage>
        <taxon>Eukaryota</taxon>
        <taxon>Sar</taxon>
        <taxon>Stramenopiles</taxon>
        <taxon>Ochrophyta</taxon>
        <taxon>PX clade</taxon>
        <taxon>Xanthophyceae</taxon>
        <taxon>Tribonematales</taxon>
        <taxon>Tribonemataceae</taxon>
        <taxon>Tribonema</taxon>
    </lineage>
</organism>
<keyword evidence="1" id="KW-0732">Signal</keyword>
<protein>
    <submittedName>
        <fullName evidence="2">Uncharacterized protein</fullName>
    </submittedName>
</protein>
<gene>
    <name evidence="2" type="ORF">JKP88DRAFT_276983</name>
</gene>
<keyword evidence="3" id="KW-1185">Reference proteome</keyword>
<evidence type="ECO:0000313" key="3">
    <source>
        <dbReference type="Proteomes" id="UP000664859"/>
    </source>
</evidence>
<dbReference type="Gene3D" id="3.40.50.1820">
    <property type="entry name" value="alpha/beta hydrolase"/>
    <property type="match status" value="1"/>
</dbReference>
<feature type="chain" id="PRO_5032769771" evidence="1">
    <location>
        <begin position="26"/>
        <end position="303"/>
    </location>
</feature>
<dbReference type="PANTHER" id="PTHR47909:SF2">
    <property type="entry name" value="GPI INOSITOL-DEACYLASE"/>
    <property type="match status" value="1"/>
</dbReference>
<reference evidence="2" key="1">
    <citation type="submission" date="2021-02" db="EMBL/GenBank/DDBJ databases">
        <title>First Annotated Genome of the Yellow-green Alga Tribonema minus.</title>
        <authorList>
            <person name="Mahan K.M."/>
        </authorList>
    </citation>
    <scope>NUCLEOTIDE SEQUENCE</scope>
    <source>
        <strain evidence="2">UTEX B ZZ1240</strain>
    </source>
</reference>